<dbReference type="RefSeq" id="WP_272733652.1">
    <property type="nucleotide sequence ID" value="NZ_JAOURS010000233.1"/>
</dbReference>
<reference evidence="2" key="1">
    <citation type="journal article" date="2023" name="Genes Genomics">
        <title>Genomic insights of Leclercia adecarboxylata strains linked to an outbreak in public hospitals in Mexico.</title>
        <authorList>
            <person name="Barrios-Villa E."/>
            <person name="Pacheco-Flores B."/>
            <person name="Lozano-Zarain P."/>
            <person name="Del Campo-Ortega R."/>
            <person name="de Jesus Ascencio-Montiel I."/>
            <person name="Gonzalez-Leon M."/>
            <person name="Camorlinga-Ponce M."/>
            <person name="Gaytan Cervantes F.J."/>
            <person name="Gonzalez Torres C."/>
            <person name="Aguilar E."/>
            <person name="Gonzalez Ibarra J."/>
            <person name="Torres Lopez F.J."/>
            <person name="Rosas-Vargas H."/>
            <person name="Gonzalez-Bonilla C.R."/>
            <person name="Del Carmen Rocha-Gracia R."/>
        </authorList>
    </citation>
    <scope>NUCLEOTIDE SEQUENCE</scope>
    <source>
        <strain evidence="2">Lac40</strain>
    </source>
</reference>
<name>A0A9X3YGB6_9ENTR</name>
<evidence type="ECO:0000313" key="3">
    <source>
        <dbReference type="Proteomes" id="UP001149314"/>
    </source>
</evidence>
<keyword evidence="1" id="KW-0812">Transmembrane</keyword>
<feature type="transmembrane region" description="Helical" evidence="1">
    <location>
        <begin position="12"/>
        <end position="35"/>
    </location>
</feature>
<dbReference type="EMBL" id="JAOURS010000233">
    <property type="protein sequence ID" value="MDC6641691.1"/>
    <property type="molecule type" value="Genomic_DNA"/>
</dbReference>
<protein>
    <submittedName>
        <fullName evidence="2">Uncharacterized protein</fullName>
    </submittedName>
</protein>
<keyword evidence="1" id="KW-0472">Membrane</keyword>
<feature type="non-terminal residue" evidence="2">
    <location>
        <position position="85"/>
    </location>
</feature>
<accession>A0A9X3YGB6</accession>
<evidence type="ECO:0000256" key="1">
    <source>
        <dbReference type="SAM" id="Phobius"/>
    </source>
</evidence>
<proteinExistence type="predicted"/>
<dbReference type="AlphaFoldDB" id="A0A9X3YGB6"/>
<dbReference type="Proteomes" id="UP001149314">
    <property type="component" value="Unassembled WGS sequence"/>
</dbReference>
<sequence length="85" mass="9229">MAQAFEALSAWQVMLAGLLFFGGIYLAFGAATWLLTRHVLPALGMGRPLDPRPLAPGQMRRELAQSGLSILLFGTGMIFPWGLLQ</sequence>
<comment type="caution">
    <text evidence="2">The sequence shown here is derived from an EMBL/GenBank/DDBJ whole genome shotgun (WGS) entry which is preliminary data.</text>
</comment>
<evidence type="ECO:0000313" key="2">
    <source>
        <dbReference type="EMBL" id="MDC6641691.1"/>
    </source>
</evidence>
<feature type="transmembrane region" description="Helical" evidence="1">
    <location>
        <begin position="63"/>
        <end position="84"/>
    </location>
</feature>
<organism evidence="2 3">
    <name type="scientific">Leclercia adecarboxylata</name>
    <dbReference type="NCBI Taxonomy" id="83655"/>
    <lineage>
        <taxon>Bacteria</taxon>
        <taxon>Pseudomonadati</taxon>
        <taxon>Pseudomonadota</taxon>
        <taxon>Gammaproteobacteria</taxon>
        <taxon>Enterobacterales</taxon>
        <taxon>Enterobacteriaceae</taxon>
        <taxon>Leclercia</taxon>
    </lineage>
</organism>
<gene>
    <name evidence="2" type="ORF">OEZ79_26370</name>
</gene>
<keyword evidence="1" id="KW-1133">Transmembrane helix</keyword>